<sequence length="100" mass="10863">MGRRANSGLRSLVLSLSLNCFTDQKWISDIQGKSGIPLLPETDKLDASDHSPPLVGIACNMSRQQDAPKHRSRSLIFLISLRSLEGAKPASLPKQGANPR</sequence>
<dbReference type="HOGENOM" id="CLU_2310648_0_0_1"/>
<organism evidence="2">
    <name type="scientific">Oryza nivara</name>
    <name type="common">Indian wild rice</name>
    <name type="synonym">Oryza sativa f. spontanea</name>
    <dbReference type="NCBI Taxonomy" id="4536"/>
    <lineage>
        <taxon>Eukaryota</taxon>
        <taxon>Viridiplantae</taxon>
        <taxon>Streptophyta</taxon>
        <taxon>Embryophyta</taxon>
        <taxon>Tracheophyta</taxon>
        <taxon>Spermatophyta</taxon>
        <taxon>Magnoliopsida</taxon>
        <taxon>Liliopsida</taxon>
        <taxon>Poales</taxon>
        <taxon>Poaceae</taxon>
        <taxon>BOP clade</taxon>
        <taxon>Oryzoideae</taxon>
        <taxon>Oryzeae</taxon>
        <taxon>Oryzinae</taxon>
        <taxon>Oryza</taxon>
    </lineage>
</organism>
<reference evidence="2" key="2">
    <citation type="submission" date="2018-04" db="EMBL/GenBank/DDBJ databases">
        <title>OnivRS2 (Oryza nivara Reference Sequence Version 2).</title>
        <authorList>
            <person name="Zhang J."/>
            <person name="Kudrna D."/>
            <person name="Lee S."/>
            <person name="Talag J."/>
            <person name="Rajasekar S."/>
            <person name="Welchert J."/>
            <person name="Hsing Y.-I."/>
            <person name="Wing R.A."/>
        </authorList>
    </citation>
    <scope>NUCLEOTIDE SEQUENCE [LARGE SCALE GENOMIC DNA]</scope>
    <source>
        <strain evidence="2">SL10</strain>
    </source>
</reference>
<evidence type="ECO:0000313" key="3">
    <source>
        <dbReference type="Proteomes" id="UP000006591"/>
    </source>
</evidence>
<evidence type="ECO:0000313" key="2">
    <source>
        <dbReference type="EnsemblPlants" id="ONIVA04G13860.1"/>
    </source>
</evidence>
<feature type="chain" id="PRO_5002361158" evidence="1">
    <location>
        <begin position="25"/>
        <end position="100"/>
    </location>
</feature>
<feature type="signal peptide" evidence="1">
    <location>
        <begin position="1"/>
        <end position="24"/>
    </location>
</feature>
<evidence type="ECO:0000256" key="1">
    <source>
        <dbReference type="SAM" id="SignalP"/>
    </source>
</evidence>
<dbReference type="Gramene" id="ONIVA04G13860.1">
    <property type="protein sequence ID" value="ONIVA04G13860.1"/>
    <property type="gene ID" value="ONIVA04G13860"/>
</dbReference>
<dbReference type="Proteomes" id="UP000006591">
    <property type="component" value="Chromosome 4"/>
</dbReference>
<keyword evidence="3" id="KW-1185">Reference proteome</keyword>
<accession>A0A0E0H202</accession>
<dbReference type="EnsemblPlants" id="ONIVA04G13860.1">
    <property type="protein sequence ID" value="ONIVA04G13860.1"/>
    <property type="gene ID" value="ONIVA04G13860"/>
</dbReference>
<protein>
    <submittedName>
        <fullName evidence="2">Uncharacterized protein</fullName>
    </submittedName>
</protein>
<name>A0A0E0H202_ORYNI</name>
<proteinExistence type="predicted"/>
<keyword evidence="1" id="KW-0732">Signal</keyword>
<reference evidence="2" key="1">
    <citation type="submission" date="2015-04" db="UniProtKB">
        <authorList>
            <consortium name="EnsemblPlants"/>
        </authorList>
    </citation>
    <scope>IDENTIFICATION</scope>
    <source>
        <strain evidence="2">SL10</strain>
    </source>
</reference>
<dbReference type="AlphaFoldDB" id="A0A0E0H202"/>